<evidence type="ECO:0000256" key="1">
    <source>
        <dbReference type="SAM" id="MobiDB-lite"/>
    </source>
</evidence>
<feature type="compositionally biased region" description="Polar residues" evidence="1">
    <location>
        <begin position="296"/>
        <end position="305"/>
    </location>
</feature>
<proteinExistence type="predicted"/>
<feature type="compositionally biased region" description="Polar residues" evidence="1">
    <location>
        <begin position="71"/>
        <end position="97"/>
    </location>
</feature>
<feature type="compositionally biased region" description="Basic and acidic residues" evidence="1">
    <location>
        <begin position="8"/>
        <end position="18"/>
    </location>
</feature>
<name>A0A3P7M4W8_DIBLA</name>
<keyword evidence="3" id="KW-1185">Reference proteome</keyword>
<organism evidence="2 3">
    <name type="scientific">Dibothriocephalus latus</name>
    <name type="common">Fish tapeworm</name>
    <name type="synonym">Diphyllobothrium latum</name>
    <dbReference type="NCBI Taxonomy" id="60516"/>
    <lineage>
        <taxon>Eukaryota</taxon>
        <taxon>Metazoa</taxon>
        <taxon>Spiralia</taxon>
        <taxon>Lophotrochozoa</taxon>
        <taxon>Platyhelminthes</taxon>
        <taxon>Cestoda</taxon>
        <taxon>Eucestoda</taxon>
        <taxon>Diphyllobothriidea</taxon>
        <taxon>Diphyllobothriidae</taxon>
        <taxon>Dibothriocephalus</taxon>
    </lineage>
</organism>
<feature type="compositionally biased region" description="Basic and acidic residues" evidence="1">
    <location>
        <begin position="118"/>
        <end position="129"/>
    </location>
</feature>
<feature type="region of interest" description="Disordered" evidence="1">
    <location>
        <begin position="281"/>
        <end position="335"/>
    </location>
</feature>
<dbReference type="OrthoDB" id="6258116at2759"/>
<evidence type="ECO:0000313" key="2">
    <source>
        <dbReference type="EMBL" id="VDN24405.1"/>
    </source>
</evidence>
<feature type="compositionally biased region" description="Basic and acidic residues" evidence="1">
    <location>
        <begin position="98"/>
        <end position="110"/>
    </location>
</feature>
<dbReference type="AlphaFoldDB" id="A0A3P7M4W8"/>
<accession>A0A3P7M4W8</accession>
<protein>
    <submittedName>
        <fullName evidence="2">Uncharacterized protein</fullName>
    </submittedName>
</protein>
<sequence>MGSSVSKSSRESSDEVHTIEALSARRPQSDDSTDIEQQQQEGEEQEQEVEDDYGTSTSDSDGRPHELIIQVQETNQKDATSLTSVTPLGSPLLVSTTVEKKENVETKLESEPVTCTEKPLEASRDEKAEQQAPEANISEQNEGTPLPTVLRILPRRDFPTGIPRPKTLCQKYPHVYRRARESLMPLLRPENKDKTSVQKTTPLLDDTVSLRSTETARRTGSPSRGRQTSGQVWNFTQCDFGKPPPYRRNISSAIGSPCEGQMTRWMTTRFGQSSWVHHPANGVKLSPITPKGEAVQASTPKSISMTGRRHLSEEEKVASWQHGLEDSVTTLDEVT</sequence>
<feature type="region of interest" description="Disordered" evidence="1">
    <location>
        <begin position="1"/>
        <end position="142"/>
    </location>
</feature>
<gene>
    <name evidence="2" type="ORF">DILT_LOCUS14427</name>
</gene>
<dbReference type="Proteomes" id="UP000281553">
    <property type="component" value="Unassembled WGS sequence"/>
</dbReference>
<feature type="compositionally biased region" description="Acidic residues" evidence="1">
    <location>
        <begin position="41"/>
        <end position="53"/>
    </location>
</feature>
<dbReference type="EMBL" id="UYRU01074242">
    <property type="protein sequence ID" value="VDN24405.1"/>
    <property type="molecule type" value="Genomic_DNA"/>
</dbReference>
<reference evidence="2 3" key="1">
    <citation type="submission" date="2018-11" db="EMBL/GenBank/DDBJ databases">
        <authorList>
            <consortium name="Pathogen Informatics"/>
        </authorList>
    </citation>
    <scope>NUCLEOTIDE SEQUENCE [LARGE SCALE GENOMIC DNA]</scope>
</reference>
<evidence type="ECO:0000313" key="3">
    <source>
        <dbReference type="Proteomes" id="UP000281553"/>
    </source>
</evidence>